<reference evidence="2 3" key="1">
    <citation type="submission" date="2020-03" db="EMBL/GenBank/DDBJ databases">
        <title>Whole genome shotgun sequence of Phytohabitans houttuyneae NBRC 108639.</title>
        <authorList>
            <person name="Komaki H."/>
            <person name="Tamura T."/>
        </authorList>
    </citation>
    <scope>NUCLEOTIDE SEQUENCE [LARGE SCALE GENOMIC DNA]</scope>
    <source>
        <strain evidence="2 3">NBRC 108639</strain>
    </source>
</reference>
<evidence type="ECO:0000313" key="2">
    <source>
        <dbReference type="EMBL" id="GFJ78318.1"/>
    </source>
</evidence>
<feature type="compositionally biased region" description="Basic and acidic residues" evidence="1">
    <location>
        <begin position="1"/>
        <end position="19"/>
    </location>
</feature>
<organism evidence="2 3">
    <name type="scientific">Phytohabitans houttuyneae</name>
    <dbReference type="NCBI Taxonomy" id="1076126"/>
    <lineage>
        <taxon>Bacteria</taxon>
        <taxon>Bacillati</taxon>
        <taxon>Actinomycetota</taxon>
        <taxon>Actinomycetes</taxon>
        <taxon>Micromonosporales</taxon>
        <taxon>Micromonosporaceae</taxon>
    </lineage>
</organism>
<feature type="region of interest" description="Disordered" evidence="1">
    <location>
        <begin position="66"/>
        <end position="101"/>
    </location>
</feature>
<dbReference type="AlphaFoldDB" id="A0A6V8K7N4"/>
<dbReference type="Proteomes" id="UP000482800">
    <property type="component" value="Unassembled WGS sequence"/>
</dbReference>
<accession>A0A6V8K7N4</accession>
<protein>
    <submittedName>
        <fullName evidence="2">Uncharacterized protein</fullName>
    </submittedName>
</protein>
<reference evidence="2 3" key="2">
    <citation type="submission" date="2020-03" db="EMBL/GenBank/DDBJ databases">
        <authorList>
            <person name="Ichikawa N."/>
            <person name="Kimura A."/>
            <person name="Kitahashi Y."/>
            <person name="Uohara A."/>
        </authorList>
    </citation>
    <scope>NUCLEOTIDE SEQUENCE [LARGE SCALE GENOMIC DNA]</scope>
    <source>
        <strain evidence="2 3">NBRC 108639</strain>
    </source>
</reference>
<sequence length="101" mass="11046">MPNPENKPHDDSEVHEREFNPFPTPDAATAALGAQLGQLRRELARVQQAYANLVAACQAALTARHDGEPDPWWFIEDELPPTPPGHPLNTDSDSRRGGGGR</sequence>
<dbReference type="EMBL" id="BLPF01000001">
    <property type="protein sequence ID" value="GFJ78318.1"/>
    <property type="molecule type" value="Genomic_DNA"/>
</dbReference>
<keyword evidence="3" id="KW-1185">Reference proteome</keyword>
<evidence type="ECO:0000256" key="1">
    <source>
        <dbReference type="SAM" id="MobiDB-lite"/>
    </source>
</evidence>
<feature type="region of interest" description="Disordered" evidence="1">
    <location>
        <begin position="1"/>
        <end position="27"/>
    </location>
</feature>
<gene>
    <name evidence="2" type="ORF">Phou_024980</name>
</gene>
<comment type="caution">
    <text evidence="2">The sequence shown here is derived from an EMBL/GenBank/DDBJ whole genome shotgun (WGS) entry which is preliminary data.</text>
</comment>
<proteinExistence type="predicted"/>
<evidence type="ECO:0000313" key="3">
    <source>
        <dbReference type="Proteomes" id="UP000482800"/>
    </source>
</evidence>
<feature type="compositionally biased region" description="Basic and acidic residues" evidence="1">
    <location>
        <begin position="92"/>
        <end position="101"/>
    </location>
</feature>
<name>A0A6V8K7N4_9ACTN</name>